<proteinExistence type="predicted"/>
<gene>
    <name evidence="10" type="ORF">PLEI_3368</name>
</gene>
<dbReference type="RefSeq" id="WP_023934578.1">
    <property type="nucleotide sequence ID" value="NZ_DF196821.1"/>
</dbReference>
<evidence type="ECO:0000256" key="3">
    <source>
        <dbReference type="ARBA" id="ARBA00022748"/>
    </source>
</evidence>
<dbReference type="InterPro" id="IPR035671">
    <property type="entry name" value="DsbD_gamma"/>
</dbReference>
<dbReference type="GO" id="GO:0016020">
    <property type="term" value="C:membrane"/>
    <property type="evidence" value="ECO:0007669"/>
    <property type="project" value="UniProtKB-SubCell"/>
</dbReference>
<feature type="transmembrane region" description="Helical" evidence="6">
    <location>
        <begin position="550"/>
        <end position="568"/>
    </location>
</feature>
<dbReference type="GO" id="GO:0015035">
    <property type="term" value="F:protein-disulfide reductase activity"/>
    <property type="evidence" value="ECO:0007669"/>
    <property type="project" value="TreeGrafter"/>
</dbReference>
<dbReference type="HOGENOM" id="CLU_014657_1_1_6"/>
<feature type="transmembrane region" description="Helical" evidence="6">
    <location>
        <begin position="383"/>
        <end position="404"/>
    </location>
</feature>
<dbReference type="eggNOG" id="COG4233">
    <property type="taxonomic scope" value="Bacteria"/>
</dbReference>
<dbReference type="Proteomes" id="UP000030675">
    <property type="component" value="Unassembled WGS sequence"/>
</dbReference>
<accession>V5F335</accession>
<evidence type="ECO:0000259" key="8">
    <source>
        <dbReference type="Pfam" id="PF02683"/>
    </source>
</evidence>
<comment type="subcellular location">
    <subcellularLocation>
        <location evidence="1">Membrane</location>
        <topology evidence="1">Multi-pass membrane protein</topology>
    </subcellularLocation>
</comment>
<feature type="signal peptide" evidence="7">
    <location>
        <begin position="1"/>
        <end position="28"/>
    </location>
</feature>
<dbReference type="SUPFAM" id="SSF52833">
    <property type="entry name" value="Thioredoxin-like"/>
    <property type="match status" value="1"/>
</dbReference>
<dbReference type="Gene3D" id="3.40.30.10">
    <property type="entry name" value="Glutaredoxin"/>
    <property type="match status" value="1"/>
</dbReference>
<dbReference type="EMBL" id="DF196821">
    <property type="protein sequence ID" value="GAD31705.1"/>
    <property type="molecule type" value="Genomic_DNA"/>
</dbReference>
<dbReference type="InterPro" id="IPR003834">
    <property type="entry name" value="Cyt_c_assmbl_TM_dom"/>
</dbReference>
<evidence type="ECO:0000256" key="5">
    <source>
        <dbReference type="ARBA" id="ARBA00023136"/>
    </source>
</evidence>
<dbReference type="PANTHER" id="PTHR32234">
    <property type="entry name" value="THIOL:DISULFIDE INTERCHANGE PROTEIN DSBD"/>
    <property type="match status" value="1"/>
</dbReference>
<feature type="transmembrane region" description="Helical" evidence="6">
    <location>
        <begin position="303"/>
        <end position="325"/>
    </location>
</feature>
<dbReference type="InterPro" id="IPR028250">
    <property type="entry name" value="DsbDN"/>
</dbReference>
<sequence>MRKFNTLLHMAALLCIVFGSTLSLNTHAAGLDTALSTGWMTDQTNPYIKTNFVITGQVDKQTKNVAAYLEVELDEGWHTYWRSPGEGGITPKITWDNSTNLHHVDWFWSFPEHFSLLNINTLGYKRHITFPMVLHVEELSKPVALNATLTISSCTSICVLTDFPIKISFVPNDLISNDKAMLTYARAMSKIPKDSPLIENVEAKWGKTQSKLIITANHQIEWTHPDVLVDGKSDQIQDATFSKPDIDIKGQTLTATFSVSSWIDEPNLLNENIFLSFKDGSFIAEKAALVTAGQAIHKPIAHMMLLALVGGLILNVMPCVFPVLGMKLGSVIEARGLEKRQIRFQFLASSTGILLSFWLIALCLMLLKVTGSAIGWGIQFQNGWFLGAMFIITALFGANMLGLFEIRLSSNTNTWMASKGDNSYFGHIIQGMFATLLATPCSAPFLGTAVAFALATDIPTMFVIFTALAIGMALPWILVSIFPSIALALPKPGIWMNKVKYLFGAMMLITSIWLLSLLKSHLSEVWLYVASVMVVGAILIRVWQVNGYRHAVILGSIIIGLTIGASFLNQRESKLLPPEPAWEALSTQAINDYVSAGNVVFVDLTADWCVTCKANKLGVLLREPVYSTLLSDNIVPMRGDWTVPSKKVTTFLQDHGRFGVPFNIVYGPNAPAGIELPVILTEDAVLNAIKNAGGQ</sequence>
<keyword evidence="2 6" id="KW-0812">Transmembrane</keyword>
<keyword evidence="4 6" id="KW-1133">Transmembrane helix</keyword>
<dbReference type="Pfam" id="PF11412">
    <property type="entry name" value="DsbD_N"/>
    <property type="match status" value="1"/>
</dbReference>
<feature type="domain" description="Thiol:disulfide interchange protein DsbD N-terminal" evidence="9">
    <location>
        <begin position="60"/>
        <end position="161"/>
    </location>
</feature>
<dbReference type="AlphaFoldDB" id="V5F335"/>
<evidence type="ECO:0000256" key="7">
    <source>
        <dbReference type="SAM" id="SignalP"/>
    </source>
</evidence>
<evidence type="ECO:0000256" key="4">
    <source>
        <dbReference type="ARBA" id="ARBA00022989"/>
    </source>
</evidence>
<evidence type="ECO:0000256" key="2">
    <source>
        <dbReference type="ARBA" id="ARBA00022692"/>
    </source>
</evidence>
<evidence type="ECO:0000259" key="9">
    <source>
        <dbReference type="Pfam" id="PF11412"/>
    </source>
</evidence>
<keyword evidence="3" id="KW-0201">Cytochrome c-type biogenesis</keyword>
<evidence type="ECO:0000256" key="6">
    <source>
        <dbReference type="SAM" id="Phobius"/>
    </source>
</evidence>
<feature type="domain" description="Cytochrome C biogenesis protein transmembrane" evidence="8">
    <location>
        <begin position="303"/>
        <end position="516"/>
    </location>
</feature>
<dbReference type="PANTHER" id="PTHR32234:SF3">
    <property type="entry name" value="SUPPRESSION OF COPPER SENSITIVITY PROTEIN"/>
    <property type="match status" value="1"/>
</dbReference>
<keyword evidence="7" id="KW-0732">Signal</keyword>
<feature type="transmembrane region" description="Helical" evidence="6">
    <location>
        <begin position="525"/>
        <end position="543"/>
    </location>
</feature>
<feature type="transmembrane region" description="Helical" evidence="6">
    <location>
        <begin position="346"/>
        <end position="367"/>
    </location>
</feature>
<keyword evidence="5 6" id="KW-0472">Membrane</keyword>
<evidence type="ECO:0000313" key="10">
    <source>
        <dbReference type="EMBL" id="GAD31705.1"/>
    </source>
</evidence>
<protein>
    <submittedName>
        <fullName evidence="10">Thiol:disulfide interchange dsbD Protein-disulfide reductase Disulfide reductase Flags</fullName>
    </submittedName>
</protein>
<organism evidence="10 11">
    <name type="scientific">Photobacterium leiognathi lrivu.4.1</name>
    <dbReference type="NCBI Taxonomy" id="1248232"/>
    <lineage>
        <taxon>Bacteria</taxon>
        <taxon>Pseudomonadati</taxon>
        <taxon>Pseudomonadota</taxon>
        <taxon>Gammaproteobacteria</taxon>
        <taxon>Vibrionales</taxon>
        <taxon>Vibrionaceae</taxon>
        <taxon>Photobacterium</taxon>
    </lineage>
</organism>
<evidence type="ECO:0000256" key="1">
    <source>
        <dbReference type="ARBA" id="ARBA00004141"/>
    </source>
</evidence>
<name>V5F335_PHOLE</name>
<feature type="transmembrane region" description="Helical" evidence="6">
    <location>
        <begin position="424"/>
        <end position="455"/>
    </location>
</feature>
<dbReference type="CDD" id="cd02953">
    <property type="entry name" value="DsbDgamma"/>
    <property type="match status" value="1"/>
</dbReference>
<evidence type="ECO:0000313" key="11">
    <source>
        <dbReference type="Proteomes" id="UP000030675"/>
    </source>
</evidence>
<dbReference type="Pfam" id="PF13899">
    <property type="entry name" value="Thioredoxin_7"/>
    <property type="match status" value="1"/>
</dbReference>
<dbReference type="GO" id="GO:0045454">
    <property type="term" value="P:cell redox homeostasis"/>
    <property type="evidence" value="ECO:0007669"/>
    <property type="project" value="TreeGrafter"/>
</dbReference>
<feature type="chain" id="PRO_5004732912" evidence="7">
    <location>
        <begin position="29"/>
        <end position="695"/>
    </location>
</feature>
<reference evidence="11" key="1">
    <citation type="submission" date="2012-12" db="EMBL/GenBank/DDBJ databases">
        <title>Genome Sequence of Photobacterium leiognathi lrivu.4.1.</title>
        <authorList>
            <person name="Urbanczyk H."/>
            <person name="Ogura Y."/>
            <person name="Hayashi T."/>
            <person name="Dunlap P.V."/>
        </authorList>
    </citation>
    <scope>NUCLEOTIDE SEQUENCE [LARGE SCALE GENOMIC DNA]</scope>
    <source>
        <strain evidence="11">lrivu.4.1</strain>
    </source>
</reference>
<dbReference type="GO" id="GO:0017004">
    <property type="term" value="P:cytochrome complex assembly"/>
    <property type="evidence" value="ECO:0007669"/>
    <property type="project" value="UniProtKB-KW"/>
</dbReference>
<dbReference type="eggNOG" id="COG4232">
    <property type="taxonomic scope" value="Bacteria"/>
</dbReference>
<feature type="transmembrane region" description="Helical" evidence="6">
    <location>
        <begin position="461"/>
        <end position="489"/>
    </location>
</feature>
<dbReference type="InterPro" id="IPR036249">
    <property type="entry name" value="Thioredoxin-like_sf"/>
</dbReference>
<feature type="transmembrane region" description="Helical" evidence="6">
    <location>
        <begin position="501"/>
        <end position="519"/>
    </location>
</feature>
<dbReference type="Pfam" id="PF02683">
    <property type="entry name" value="DsbD_TM"/>
    <property type="match status" value="1"/>
</dbReference>